<accession>A0A4Y2CM66</accession>
<dbReference type="AlphaFoldDB" id="A0A4Y2CM66"/>
<gene>
    <name evidence="1" type="ORF">AVEN_252793_1</name>
</gene>
<protein>
    <submittedName>
        <fullName evidence="1">Uncharacterized protein</fullName>
    </submittedName>
</protein>
<keyword evidence="2" id="KW-1185">Reference proteome</keyword>
<evidence type="ECO:0000313" key="2">
    <source>
        <dbReference type="Proteomes" id="UP000499080"/>
    </source>
</evidence>
<reference evidence="1 2" key="1">
    <citation type="journal article" date="2019" name="Sci. Rep.">
        <title>Orb-weaving spider Araneus ventricosus genome elucidates the spidroin gene catalogue.</title>
        <authorList>
            <person name="Kono N."/>
            <person name="Nakamura H."/>
            <person name="Ohtoshi R."/>
            <person name="Moran D.A.P."/>
            <person name="Shinohara A."/>
            <person name="Yoshida Y."/>
            <person name="Fujiwara M."/>
            <person name="Mori M."/>
            <person name="Tomita M."/>
            <person name="Arakawa K."/>
        </authorList>
    </citation>
    <scope>NUCLEOTIDE SEQUENCE [LARGE SCALE GENOMIC DNA]</scope>
</reference>
<comment type="caution">
    <text evidence="1">The sequence shown here is derived from an EMBL/GenBank/DDBJ whole genome shotgun (WGS) entry which is preliminary data.</text>
</comment>
<dbReference type="Proteomes" id="UP000499080">
    <property type="component" value="Unassembled WGS sequence"/>
</dbReference>
<dbReference type="EMBL" id="BGPR01000208">
    <property type="protein sequence ID" value="GBM04837.1"/>
    <property type="molecule type" value="Genomic_DNA"/>
</dbReference>
<sequence length="94" mass="10741">MRSVQNSPPLIDLSKMRYFLPSEMAHHQVISSNHPDLPDKPGTKTIGCSEAAKPDTQRQRQHLRCQRAAIYLLTSRSIHFHLPSTHINPNFETL</sequence>
<name>A0A4Y2CM66_ARAVE</name>
<evidence type="ECO:0000313" key="1">
    <source>
        <dbReference type="EMBL" id="GBM04837.1"/>
    </source>
</evidence>
<organism evidence="1 2">
    <name type="scientific">Araneus ventricosus</name>
    <name type="common">Orbweaver spider</name>
    <name type="synonym">Epeira ventricosa</name>
    <dbReference type="NCBI Taxonomy" id="182803"/>
    <lineage>
        <taxon>Eukaryota</taxon>
        <taxon>Metazoa</taxon>
        <taxon>Ecdysozoa</taxon>
        <taxon>Arthropoda</taxon>
        <taxon>Chelicerata</taxon>
        <taxon>Arachnida</taxon>
        <taxon>Araneae</taxon>
        <taxon>Araneomorphae</taxon>
        <taxon>Entelegynae</taxon>
        <taxon>Araneoidea</taxon>
        <taxon>Araneidae</taxon>
        <taxon>Araneus</taxon>
    </lineage>
</organism>
<proteinExistence type="predicted"/>